<evidence type="ECO:0000313" key="4">
    <source>
        <dbReference type="Proteomes" id="UP000256478"/>
    </source>
</evidence>
<dbReference type="InterPro" id="IPR011992">
    <property type="entry name" value="EF-hand-dom_pair"/>
</dbReference>
<dbReference type="Gene3D" id="1.10.238.10">
    <property type="entry name" value="EF-hand"/>
    <property type="match status" value="2"/>
</dbReference>
<comment type="caution">
    <text evidence="3">The sequence shown here is derived from an EMBL/GenBank/DDBJ whole genome shotgun (WGS) entry which is preliminary data.</text>
</comment>
<dbReference type="RefSeq" id="WP_116006872.1">
    <property type="nucleotide sequence ID" value="NZ_QUOU01000001.1"/>
</dbReference>
<dbReference type="Pfam" id="PF13202">
    <property type="entry name" value="EF-hand_5"/>
    <property type="match status" value="2"/>
</dbReference>
<dbReference type="SUPFAM" id="SSF47473">
    <property type="entry name" value="EF-hand"/>
    <property type="match status" value="1"/>
</dbReference>
<name>A0A3E0TMJ1_9GAMM</name>
<dbReference type="InterPro" id="IPR018247">
    <property type="entry name" value="EF_Hand_1_Ca_BS"/>
</dbReference>
<dbReference type="AlphaFoldDB" id="A0A3E0TMJ1"/>
<dbReference type="OrthoDB" id="6290436at2"/>
<dbReference type="PROSITE" id="PS50222">
    <property type="entry name" value="EF_HAND_2"/>
    <property type="match status" value="1"/>
</dbReference>
<organism evidence="3 4">
    <name type="scientific">Thalassotalea euphylliae</name>
    <dbReference type="NCBI Taxonomy" id="1655234"/>
    <lineage>
        <taxon>Bacteria</taxon>
        <taxon>Pseudomonadati</taxon>
        <taxon>Pseudomonadota</taxon>
        <taxon>Gammaproteobacteria</taxon>
        <taxon>Alteromonadales</taxon>
        <taxon>Colwelliaceae</taxon>
        <taxon>Thalassotalea</taxon>
    </lineage>
</organism>
<evidence type="ECO:0000313" key="3">
    <source>
        <dbReference type="EMBL" id="REL25746.1"/>
    </source>
</evidence>
<evidence type="ECO:0000259" key="2">
    <source>
        <dbReference type="PROSITE" id="PS50222"/>
    </source>
</evidence>
<feature type="signal peptide" evidence="1">
    <location>
        <begin position="1"/>
        <end position="24"/>
    </location>
</feature>
<accession>A0A3E0TMJ1</accession>
<proteinExistence type="predicted"/>
<dbReference type="Proteomes" id="UP000256478">
    <property type="component" value="Unassembled WGS sequence"/>
</dbReference>
<dbReference type="InterPro" id="IPR002048">
    <property type="entry name" value="EF_hand_dom"/>
</dbReference>
<dbReference type="EMBL" id="QUOU01000001">
    <property type="protein sequence ID" value="REL25746.1"/>
    <property type="molecule type" value="Genomic_DNA"/>
</dbReference>
<evidence type="ECO:0000256" key="1">
    <source>
        <dbReference type="SAM" id="SignalP"/>
    </source>
</evidence>
<sequence>MNNKQILTASLALSLALTANLTHAKHRGGSIDNNGDGSIELSEAIAAASAKAERKFTRLDTDEDGLVSFEEFSASKSGSRDLTLYAQEIVDCVADLKAELGSDTIVVPSVDDFSTPQERFDSKDSNSDTFIDLDEATAAANAKATERFTAMDADADGFVTKEERKAFRSERAGTKRALKTCISEVVEDSEVI</sequence>
<gene>
    <name evidence="3" type="ORF">DXX93_03700</name>
</gene>
<keyword evidence="1" id="KW-0732">Signal</keyword>
<reference evidence="3 4" key="1">
    <citation type="submission" date="2018-08" db="EMBL/GenBank/DDBJ databases">
        <title>Thalassotalea euphylliae genome.</title>
        <authorList>
            <person name="Summers S."/>
            <person name="Rice S.A."/>
            <person name="Freckelton M.L."/>
            <person name="Nedved B.T."/>
            <person name="Hadfield M.G."/>
        </authorList>
    </citation>
    <scope>NUCLEOTIDE SEQUENCE [LARGE SCALE GENOMIC DNA]</scope>
    <source>
        <strain evidence="3 4">H1</strain>
    </source>
</reference>
<protein>
    <recommendedName>
        <fullName evidence="2">EF-hand domain-containing protein</fullName>
    </recommendedName>
</protein>
<feature type="domain" description="EF-hand" evidence="2">
    <location>
        <begin position="47"/>
        <end position="82"/>
    </location>
</feature>
<dbReference type="GO" id="GO:0005509">
    <property type="term" value="F:calcium ion binding"/>
    <property type="evidence" value="ECO:0007669"/>
    <property type="project" value="InterPro"/>
</dbReference>
<feature type="chain" id="PRO_5017634571" description="EF-hand domain-containing protein" evidence="1">
    <location>
        <begin position="25"/>
        <end position="192"/>
    </location>
</feature>
<dbReference type="PROSITE" id="PS00018">
    <property type="entry name" value="EF_HAND_1"/>
    <property type="match status" value="1"/>
</dbReference>